<dbReference type="InterPro" id="IPR005746">
    <property type="entry name" value="Thioredoxin"/>
</dbReference>
<evidence type="ECO:0000313" key="8">
    <source>
        <dbReference type="Proteomes" id="UP000054279"/>
    </source>
</evidence>
<dbReference type="NCBIfam" id="TIGR01068">
    <property type="entry name" value="thioredoxin"/>
    <property type="match status" value="1"/>
</dbReference>
<evidence type="ECO:0000313" key="7">
    <source>
        <dbReference type="EMBL" id="KIJ29655.1"/>
    </source>
</evidence>
<keyword evidence="2 5" id="KW-1015">Disulfide bond</keyword>
<evidence type="ECO:0000256" key="3">
    <source>
        <dbReference type="PIRNR" id="PIRNR000077"/>
    </source>
</evidence>
<dbReference type="AlphaFoldDB" id="A0A0C9UWV2"/>
<feature type="active site" description="Nucleophile" evidence="4">
    <location>
        <position position="34"/>
    </location>
</feature>
<dbReference type="OrthoDB" id="2121326at2759"/>
<reference evidence="7 8" key="1">
    <citation type="submission" date="2014-06" db="EMBL/GenBank/DDBJ databases">
        <title>Evolutionary Origins and Diversification of the Mycorrhizal Mutualists.</title>
        <authorList>
            <consortium name="DOE Joint Genome Institute"/>
            <consortium name="Mycorrhizal Genomics Consortium"/>
            <person name="Kohler A."/>
            <person name="Kuo A."/>
            <person name="Nagy L.G."/>
            <person name="Floudas D."/>
            <person name="Copeland A."/>
            <person name="Barry K.W."/>
            <person name="Cichocki N."/>
            <person name="Veneault-Fourrey C."/>
            <person name="LaButti K."/>
            <person name="Lindquist E.A."/>
            <person name="Lipzen A."/>
            <person name="Lundell T."/>
            <person name="Morin E."/>
            <person name="Murat C."/>
            <person name="Riley R."/>
            <person name="Ohm R."/>
            <person name="Sun H."/>
            <person name="Tunlid A."/>
            <person name="Henrissat B."/>
            <person name="Grigoriev I.V."/>
            <person name="Hibbett D.S."/>
            <person name="Martin F."/>
        </authorList>
    </citation>
    <scope>NUCLEOTIDE SEQUENCE [LARGE SCALE GENOMIC DNA]</scope>
    <source>
        <strain evidence="7 8">SS14</strain>
    </source>
</reference>
<sequence length="109" mass="11996">MPVKEISSFEQFNELINSGKVIVIDFWATWCGPCRVISPIYEKLADSGDYSGVEFYKVDVDSQEQISSEVGIRAMPTFAVFKDGKKVKDMLGANPTGLTQLLGEAKANV</sequence>
<feature type="site" description="Contributes to redox potential value" evidence="4">
    <location>
        <position position="33"/>
    </location>
</feature>
<evidence type="ECO:0000256" key="1">
    <source>
        <dbReference type="ARBA" id="ARBA00020570"/>
    </source>
</evidence>
<feature type="active site" description="Nucleophile" evidence="4">
    <location>
        <position position="31"/>
    </location>
</feature>
<dbReference type="InterPro" id="IPR013766">
    <property type="entry name" value="Thioredoxin_domain"/>
</dbReference>
<dbReference type="Pfam" id="PF00085">
    <property type="entry name" value="Thioredoxin"/>
    <property type="match status" value="1"/>
</dbReference>
<feature type="site" description="Contributes to redox potential value" evidence="4">
    <location>
        <position position="32"/>
    </location>
</feature>
<dbReference type="PROSITE" id="PS51352">
    <property type="entry name" value="THIOREDOXIN_2"/>
    <property type="match status" value="1"/>
</dbReference>
<dbReference type="HOGENOM" id="CLU_090389_14_0_1"/>
<feature type="domain" description="Thioredoxin" evidence="6">
    <location>
        <begin position="1"/>
        <end position="107"/>
    </location>
</feature>
<name>A0A0C9UWV2_SPHS4</name>
<dbReference type="SUPFAM" id="SSF52833">
    <property type="entry name" value="Thioredoxin-like"/>
    <property type="match status" value="1"/>
</dbReference>
<dbReference type="PROSITE" id="PS00194">
    <property type="entry name" value="THIOREDOXIN_1"/>
    <property type="match status" value="1"/>
</dbReference>
<feature type="site" description="Deprotonates C-terminal active site Cys" evidence="4">
    <location>
        <position position="25"/>
    </location>
</feature>
<dbReference type="Gene3D" id="3.40.30.10">
    <property type="entry name" value="Glutaredoxin"/>
    <property type="match status" value="1"/>
</dbReference>
<comment type="similarity">
    <text evidence="3">Belongs to the thioredoxin family.</text>
</comment>
<evidence type="ECO:0000256" key="4">
    <source>
        <dbReference type="PIRSR" id="PIRSR000077-1"/>
    </source>
</evidence>
<dbReference type="FunFam" id="3.40.30.10:FF:000245">
    <property type="entry name" value="Thioredoxin"/>
    <property type="match status" value="1"/>
</dbReference>
<dbReference type="InterPro" id="IPR036249">
    <property type="entry name" value="Thioredoxin-like_sf"/>
</dbReference>
<dbReference type="InterPro" id="IPR017937">
    <property type="entry name" value="Thioredoxin_CS"/>
</dbReference>
<dbReference type="CDD" id="cd02947">
    <property type="entry name" value="TRX_family"/>
    <property type="match status" value="1"/>
</dbReference>
<organism evidence="7 8">
    <name type="scientific">Sphaerobolus stellatus (strain SS14)</name>
    <dbReference type="NCBI Taxonomy" id="990650"/>
    <lineage>
        <taxon>Eukaryota</taxon>
        <taxon>Fungi</taxon>
        <taxon>Dikarya</taxon>
        <taxon>Basidiomycota</taxon>
        <taxon>Agaricomycotina</taxon>
        <taxon>Agaricomycetes</taxon>
        <taxon>Phallomycetidae</taxon>
        <taxon>Geastrales</taxon>
        <taxon>Sphaerobolaceae</taxon>
        <taxon>Sphaerobolus</taxon>
    </lineage>
</organism>
<proteinExistence type="inferred from homology"/>
<dbReference type="EMBL" id="KN837278">
    <property type="protein sequence ID" value="KIJ29655.1"/>
    <property type="molecule type" value="Genomic_DNA"/>
</dbReference>
<evidence type="ECO:0000256" key="2">
    <source>
        <dbReference type="ARBA" id="ARBA00023157"/>
    </source>
</evidence>
<keyword evidence="5" id="KW-0676">Redox-active center</keyword>
<dbReference type="PRINTS" id="PR00421">
    <property type="entry name" value="THIOREDOXIN"/>
</dbReference>
<feature type="disulfide bond" description="Redox-active" evidence="5">
    <location>
        <begin position="31"/>
        <end position="34"/>
    </location>
</feature>
<evidence type="ECO:0000256" key="5">
    <source>
        <dbReference type="PIRSR" id="PIRSR000077-4"/>
    </source>
</evidence>
<keyword evidence="8" id="KW-1185">Reference proteome</keyword>
<accession>A0A0C9UWV2</accession>
<gene>
    <name evidence="7" type="ORF">M422DRAFT_268878</name>
</gene>
<dbReference type="Proteomes" id="UP000054279">
    <property type="component" value="Unassembled WGS sequence"/>
</dbReference>
<evidence type="ECO:0000259" key="6">
    <source>
        <dbReference type="PROSITE" id="PS51352"/>
    </source>
</evidence>
<protein>
    <recommendedName>
        <fullName evidence="1 3">Thioredoxin</fullName>
    </recommendedName>
</protein>
<dbReference type="GO" id="GO:0015035">
    <property type="term" value="F:protein-disulfide reductase activity"/>
    <property type="evidence" value="ECO:0007669"/>
    <property type="project" value="InterPro"/>
</dbReference>
<dbReference type="PANTHER" id="PTHR46115">
    <property type="entry name" value="THIOREDOXIN-LIKE PROTEIN 1"/>
    <property type="match status" value="1"/>
</dbReference>
<dbReference type="PIRSF" id="PIRSF000077">
    <property type="entry name" value="Thioredoxin"/>
    <property type="match status" value="1"/>
</dbReference>